<proteinExistence type="predicted"/>
<reference evidence="2 3" key="1">
    <citation type="submission" date="2021-05" db="EMBL/GenBank/DDBJ databases">
        <title>Comparative genomic studies on the polysaccharide-degrading batcterial strains of the Flammeovirga genus.</title>
        <authorList>
            <person name="Zewei F."/>
            <person name="Zheng Z."/>
            <person name="Yu L."/>
            <person name="Ruyue G."/>
            <person name="Yanhong M."/>
            <person name="Yuanyuan C."/>
            <person name="Jingyan G."/>
            <person name="Wenjun H."/>
        </authorList>
    </citation>
    <scope>NUCLEOTIDE SEQUENCE [LARGE SCALE GENOMIC DNA]</scope>
    <source>
        <strain evidence="2 3">YS10</strain>
    </source>
</reference>
<organism evidence="2 3">
    <name type="scientific">Flammeovirga kamogawensis</name>
    <dbReference type="NCBI Taxonomy" id="373891"/>
    <lineage>
        <taxon>Bacteria</taxon>
        <taxon>Pseudomonadati</taxon>
        <taxon>Bacteroidota</taxon>
        <taxon>Cytophagia</taxon>
        <taxon>Cytophagales</taxon>
        <taxon>Flammeovirgaceae</taxon>
        <taxon>Flammeovirga</taxon>
    </lineage>
</organism>
<feature type="chain" id="PRO_5046877832" description="Lipoprotein" evidence="1">
    <location>
        <begin position="19"/>
        <end position="247"/>
    </location>
</feature>
<protein>
    <recommendedName>
        <fullName evidence="4">Lipoprotein</fullName>
    </recommendedName>
</protein>
<dbReference type="EMBL" id="CP076129">
    <property type="protein sequence ID" value="QWG10267.1"/>
    <property type="molecule type" value="Genomic_DNA"/>
</dbReference>
<keyword evidence="3" id="KW-1185">Reference proteome</keyword>
<name>A0ABX8H4K1_9BACT</name>
<feature type="signal peptide" evidence="1">
    <location>
        <begin position="1"/>
        <end position="18"/>
    </location>
</feature>
<dbReference type="PROSITE" id="PS51257">
    <property type="entry name" value="PROKAR_LIPOPROTEIN"/>
    <property type="match status" value="1"/>
</dbReference>
<dbReference type="RefSeq" id="WP_144075873.1">
    <property type="nucleotide sequence ID" value="NZ_CP076129.1"/>
</dbReference>
<evidence type="ECO:0000256" key="1">
    <source>
        <dbReference type="SAM" id="SignalP"/>
    </source>
</evidence>
<evidence type="ECO:0000313" key="2">
    <source>
        <dbReference type="EMBL" id="QWG10267.1"/>
    </source>
</evidence>
<keyword evidence="1" id="KW-0732">Signal</keyword>
<gene>
    <name evidence="2" type="ORF">KM029_21530</name>
</gene>
<evidence type="ECO:0000313" key="3">
    <source>
        <dbReference type="Proteomes" id="UP000682802"/>
    </source>
</evidence>
<evidence type="ECO:0008006" key="4">
    <source>
        <dbReference type="Google" id="ProtNLM"/>
    </source>
</evidence>
<sequence length="247" mass="28941">MKNYNFIACLLLFFSSCAKEEIVVETVEFMEMNFADSVNLFFSTSPNVSETEKANYRMDMEGFYSSAAGSQKYKGHIFRDGKFETESMRMGIGFESDVRSQKIDQERFYCIADFLDEIFTTGDHILCQTEYLQWDDEVFLCNNTVGYLPSYRVSYYDKQKDIVYRSGLKIHHPEAYFRIDKITEIYHAPEEENRINSQGFLLEGSYSLMLYNKKSVGYQKYSYDSVWVSDSKFKIKFLGQACSEHLQ</sequence>
<accession>A0ABX8H4K1</accession>
<dbReference type="Proteomes" id="UP000682802">
    <property type="component" value="Chromosome 2"/>
</dbReference>